<comment type="subcellular location">
    <subcellularLocation>
        <location evidence="1">Cell membrane</location>
        <topology evidence="1">Multi-pass membrane protein</topology>
    </subcellularLocation>
</comment>
<gene>
    <name evidence="7" type="ORF">ACFSFX_04835</name>
</gene>
<evidence type="ECO:0000256" key="1">
    <source>
        <dbReference type="ARBA" id="ARBA00004651"/>
    </source>
</evidence>
<feature type="transmembrane region" description="Helical" evidence="6">
    <location>
        <begin position="80"/>
        <end position="104"/>
    </location>
</feature>
<dbReference type="InterPro" id="IPR019108">
    <property type="entry name" value="Caa3_assmbl_CtaG-rel"/>
</dbReference>
<protein>
    <submittedName>
        <fullName evidence="7">Cytochrome c oxidase assembly protein</fullName>
    </submittedName>
</protein>
<evidence type="ECO:0000256" key="5">
    <source>
        <dbReference type="ARBA" id="ARBA00023136"/>
    </source>
</evidence>
<feature type="transmembrane region" description="Helical" evidence="6">
    <location>
        <begin position="12"/>
        <end position="34"/>
    </location>
</feature>
<keyword evidence="5 6" id="KW-0472">Membrane</keyword>
<dbReference type="Proteomes" id="UP001597307">
    <property type="component" value="Unassembled WGS sequence"/>
</dbReference>
<evidence type="ECO:0000313" key="8">
    <source>
        <dbReference type="Proteomes" id="UP001597307"/>
    </source>
</evidence>
<keyword evidence="4 6" id="KW-1133">Transmembrane helix</keyword>
<organism evidence="7 8">
    <name type="scientific">Arthrobacter flavus</name>
    <dbReference type="NCBI Taxonomy" id="95172"/>
    <lineage>
        <taxon>Bacteria</taxon>
        <taxon>Bacillati</taxon>
        <taxon>Actinomycetota</taxon>
        <taxon>Actinomycetes</taxon>
        <taxon>Micrococcales</taxon>
        <taxon>Micrococcaceae</taxon>
        <taxon>Arthrobacter</taxon>
    </lineage>
</organism>
<evidence type="ECO:0000256" key="4">
    <source>
        <dbReference type="ARBA" id="ARBA00022989"/>
    </source>
</evidence>
<keyword evidence="2" id="KW-1003">Cell membrane</keyword>
<reference evidence="8" key="1">
    <citation type="journal article" date="2019" name="Int. J. Syst. Evol. Microbiol.">
        <title>The Global Catalogue of Microorganisms (GCM) 10K type strain sequencing project: providing services to taxonomists for standard genome sequencing and annotation.</title>
        <authorList>
            <consortium name="The Broad Institute Genomics Platform"/>
            <consortium name="The Broad Institute Genome Sequencing Center for Infectious Disease"/>
            <person name="Wu L."/>
            <person name="Ma J."/>
        </authorList>
    </citation>
    <scope>NUCLEOTIDE SEQUENCE [LARGE SCALE GENOMIC DNA]</scope>
    <source>
        <strain evidence="8">JCM 11496</strain>
    </source>
</reference>
<evidence type="ECO:0000256" key="2">
    <source>
        <dbReference type="ARBA" id="ARBA00022475"/>
    </source>
</evidence>
<dbReference type="EMBL" id="JBHUGA010000011">
    <property type="protein sequence ID" value="MFD1845917.1"/>
    <property type="molecule type" value="Genomic_DNA"/>
</dbReference>
<sequence length="271" mass="29239">MDGHQGHTQGSYDLGIVFLIPLGLAAAAYIGATITEKRRGRREWPTYRLIFGILGFSAIAATLVGPLAEQSHTSFTAHMAAHLLVGMLAPLLIVLSAPITLALRTLHVVPARRITTMLNSGPARFLTHPIPAAVFNLGSLWALYATSLSEVMQSNPLLHYLLLVHFFIVGYLFTVSLVNVDPTPHRASFRLRLGVLLVAIAGHSILAKHIYIHPPAGTTVVDAQTGGMLMFYGGDFIELALAAVIFAQWYARSRPAPSLPRGDKGTPRPVA</sequence>
<name>A0ABW4Q3L1_9MICC</name>
<evidence type="ECO:0000256" key="6">
    <source>
        <dbReference type="SAM" id="Phobius"/>
    </source>
</evidence>
<feature type="transmembrane region" description="Helical" evidence="6">
    <location>
        <begin position="125"/>
        <end position="145"/>
    </location>
</feature>
<evidence type="ECO:0000256" key="3">
    <source>
        <dbReference type="ARBA" id="ARBA00022692"/>
    </source>
</evidence>
<evidence type="ECO:0000313" key="7">
    <source>
        <dbReference type="EMBL" id="MFD1845917.1"/>
    </source>
</evidence>
<keyword evidence="3 6" id="KW-0812">Transmembrane</keyword>
<feature type="transmembrane region" description="Helical" evidence="6">
    <location>
        <begin position="157"/>
        <end position="179"/>
    </location>
</feature>
<feature type="transmembrane region" description="Helical" evidence="6">
    <location>
        <begin position="231"/>
        <end position="251"/>
    </location>
</feature>
<comment type="caution">
    <text evidence="7">The sequence shown here is derived from an EMBL/GenBank/DDBJ whole genome shotgun (WGS) entry which is preliminary data.</text>
</comment>
<keyword evidence="8" id="KW-1185">Reference proteome</keyword>
<feature type="transmembrane region" description="Helical" evidence="6">
    <location>
        <begin position="46"/>
        <end position="68"/>
    </location>
</feature>
<dbReference type="RefSeq" id="WP_343880522.1">
    <property type="nucleotide sequence ID" value="NZ_BAAAIJ010000047.1"/>
</dbReference>
<feature type="transmembrane region" description="Helical" evidence="6">
    <location>
        <begin position="191"/>
        <end position="211"/>
    </location>
</feature>
<proteinExistence type="predicted"/>
<accession>A0ABW4Q3L1</accession>
<dbReference type="Pfam" id="PF09678">
    <property type="entry name" value="Caa3_CtaG"/>
    <property type="match status" value="1"/>
</dbReference>